<evidence type="ECO:0000313" key="1">
    <source>
        <dbReference type="EMBL" id="MBK1618759.1"/>
    </source>
</evidence>
<keyword evidence="2" id="KW-1185">Reference proteome</keyword>
<proteinExistence type="predicted"/>
<organism evidence="1 2">
    <name type="scientific">Lamprobacter modestohalophilus</name>
    <dbReference type="NCBI Taxonomy" id="1064514"/>
    <lineage>
        <taxon>Bacteria</taxon>
        <taxon>Pseudomonadati</taxon>
        <taxon>Pseudomonadota</taxon>
        <taxon>Gammaproteobacteria</taxon>
        <taxon>Chromatiales</taxon>
        <taxon>Chromatiaceae</taxon>
        <taxon>Lamprobacter</taxon>
    </lineage>
</organism>
<protein>
    <recommendedName>
        <fullName evidence="3">Lipoprotein</fullName>
    </recommendedName>
</protein>
<dbReference type="Proteomes" id="UP001138768">
    <property type="component" value="Unassembled WGS sequence"/>
</dbReference>
<dbReference type="PROSITE" id="PS51257">
    <property type="entry name" value="PROKAR_LIPOPROTEIN"/>
    <property type="match status" value="1"/>
</dbReference>
<dbReference type="EMBL" id="NRRY01000013">
    <property type="protein sequence ID" value="MBK1618759.1"/>
    <property type="molecule type" value="Genomic_DNA"/>
</dbReference>
<evidence type="ECO:0000313" key="2">
    <source>
        <dbReference type="Proteomes" id="UP001138768"/>
    </source>
</evidence>
<dbReference type="AlphaFoldDB" id="A0A9X0W888"/>
<accession>A0A9X0W888</accession>
<name>A0A9X0W888_9GAMM</name>
<comment type="caution">
    <text evidence="1">The sequence shown here is derived from an EMBL/GenBank/DDBJ whole genome shotgun (WGS) entry which is preliminary data.</text>
</comment>
<gene>
    <name evidence="1" type="ORF">CKO42_10000</name>
</gene>
<evidence type="ECO:0008006" key="3">
    <source>
        <dbReference type="Google" id="ProtNLM"/>
    </source>
</evidence>
<sequence>MQQQTTKPVASRPATLLMSMLIGSSILLGCANPGEDVRVRLCKDLVVGQLGTSQLTWTQVSTRTPGYSDATVNLRWSAAAGDGSASCAYRYNAVEDTAQQLADPLSAYATSPSQVVINGAALSGQALATAIAQAMQRQGRELIDAASKAIGQ</sequence>
<reference evidence="1 2" key="1">
    <citation type="journal article" date="2020" name="Microorganisms">
        <title>Osmotic Adaptation and Compatible Solute Biosynthesis of Phototrophic Bacteria as Revealed from Genome Analyses.</title>
        <authorList>
            <person name="Imhoff J.F."/>
            <person name="Rahn T."/>
            <person name="Kunzel S."/>
            <person name="Keller A."/>
            <person name="Neulinger S.C."/>
        </authorList>
    </citation>
    <scope>NUCLEOTIDE SEQUENCE [LARGE SCALE GENOMIC DNA]</scope>
    <source>
        <strain evidence="1 2">DSM 25653</strain>
    </source>
</reference>